<dbReference type="PANTHER" id="PTHR38542">
    <property type="entry name" value="OS04G0450500 PROTEIN"/>
    <property type="match status" value="1"/>
</dbReference>
<proteinExistence type="predicted"/>
<sequence>MSLRGLESASAFPGAKCCNRKDVSQSYSGDIKIVEFRNGLEGRAAQMSAVQILMNSKDLVQSEGIDEFIINCKVGNATRSKLRRVSEWIVHTKRTHAENHQQVISKNWKERMKNDSADFFSISELLPQSKPCNLNISASISKIVLMGSLGPETKGQLSVIEKHTLNGHNDIIRDFIAAGCKLCGLPLYQKNLHGDSTYPIDCPDNPKYLHVVGQIYKPFMMYVQDQTGQVPVLVKNKVAEALFSNINADDVSECYKSRHCMLVDTCESGQSSISGMLDGTGKTGTAKRKRTKRKLDFHLIWLISSISGMLDGTGKTGTAKRKRTKRKLDFHLIWLIVMKCLLNQGKNSPFCIQISVNPGKNVEDGRFELVSLTMPIP</sequence>
<protein>
    <submittedName>
        <fullName evidence="1">Uncharacterized protein</fullName>
    </submittedName>
</protein>
<dbReference type="EnsemblPlants" id="EMT00650">
    <property type="protein sequence ID" value="EMT00650"/>
    <property type="gene ID" value="F775_20198"/>
</dbReference>
<name>N1QTQ6_AEGTA</name>
<organism evidence="1">
    <name type="scientific">Aegilops tauschii</name>
    <name type="common">Tausch's goatgrass</name>
    <name type="synonym">Aegilops squarrosa</name>
    <dbReference type="NCBI Taxonomy" id="37682"/>
    <lineage>
        <taxon>Eukaryota</taxon>
        <taxon>Viridiplantae</taxon>
        <taxon>Streptophyta</taxon>
        <taxon>Embryophyta</taxon>
        <taxon>Tracheophyta</taxon>
        <taxon>Spermatophyta</taxon>
        <taxon>Magnoliopsida</taxon>
        <taxon>Liliopsida</taxon>
        <taxon>Poales</taxon>
        <taxon>Poaceae</taxon>
        <taxon>BOP clade</taxon>
        <taxon>Pooideae</taxon>
        <taxon>Triticodae</taxon>
        <taxon>Triticeae</taxon>
        <taxon>Triticinae</taxon>
        <taxon>Aegilops</taxon>
    </lineage>
</organism>
<evidence type="ECO:0000313" key="1">
    <source>
        <dbReference type="EnsemblPlants" id="EMT00650"/>
    </source>
</evidence>
<reference evidence="1" key="1">
    <citation type="submission" date="2015-06" db="UniProtKB">
        <authorList>
            <consortium name="EnsemblPlants"/>
        </authorList>
    </citation>
    <scope>IDENTIFICATION</scope>
</reference>
<dbReference type="AlphaFoldDB" id="N1QTQ6"/>
<dbReference type="PANTHER" id="PTHR38542:SF2">
    <property type="entry name" value="REPLICATION FACTOR A C-TERMINAL DOMAIN-CONTAINING PROTEIN"/>
    <property type="match status" value="1"/>
</dbReference>
<accession>N1QTQ6</accession>